<dbReference type="EMBL" id="CAFBPA010000010">
    <property type="protein sequence ID" value="CAB4995010.1"/>
    <property type="molecule type" value="Genomic_DNA"/>
</dbReference>
<evidence type="ECO:0000313" key="2">
    <source>
        <dbReference type="EMBL" id="CAB4701825.1"/>
    </source>
</evidence>
<protein>
    <submittedName>
        <fullName evidence="1">Unannotated protein</fullName>
    </submittedName>
</protein>
<dbReference type="EMBL" id="CAFBPJ010000004">
    <property type="protein sequence ID" value="CAB5005315.1"/>
    <property type="molecule type" value="Genomic_DNA"/>
</dbReference>
<reference evidence="1" key="1">
    <citation type="submission" date="2020-05" db="EMBL/GenBank/DDBJ databases">
        <authorList>
            <person name="Chiriac C."/>
            <person name="Salcher M."/>
            <person name="Ghai R."/>
            <person name="Kavagutti S V."/>
        </authorList>
    </citation>
    <scope>NUCLEOTIDE SEQUENCE</scope>
</reference>
<dbReference type="EMBL" id="CAFBLV010000015">
    <property type="protein sequence ID" value="CAB4861115.1"/>
    <property type="molecule type" value="Genomic_DNA"/>
</dbReference>
<name>A0A6J6MAC0_9ZZZZ</name>
<evidence type="ECO:0000313" key="4">
    <source>
        <dbReference type="EMBL" id="CAB4861115.1"/>
    </source>
</evidence>
<dbReference type="EMBL" id="CAEZZA010000189">
    <property type="protein sequence ID" value="CAB4757452.1"/>
    <property type="molecule type" value="Genomic_DNA"/>
</dbReference>
<evidence type="ECO:0000313" key="3">
    <source>
        <dbReference type="EMBL" id="CAB4757452.1"/>
    </source>
</evidence>
<dbReference type="AlphaFoldDB" id="A0A6J6MAC0"/>
<evidence type="ECO:0000313" key="6">
    <source>
        <dbReference type="EMBL" id="CAB5005315.1"/>
    </source>
</evidence>
<organism evidence="1">
    <name type="scientific">freshwater metagenome</name>
    <dbReference type="NCBI Taxonomy" id="449393"/>
    <lineage>
        <taxon>unclassified sequences</taxon>
        <taxon>metagenomes</taxon>
        <taxon>ecological metagenomes</taxon>
    </lineage>
</organism>
<accession>A0A6J6MAC0</accession>
<gene>
    <name evidence="1" type="ORF">UFOPK2310_00599</name>
    <name evidence="2" type="ORF">UFOPK2625_00545</name>
    <name evidence="3" type="ORF">UFOPK2809_01226</name>
    <name evidence="4" type="ORF">UFOPK3425_00162</name>
    <name evidence="5" type="ORF">UFOPK4043_00132</name>
    <name evidence="6" type="ORF">UFOPK4092_00081</name>
</gene>
<evidence type="ECO:0000313" key="1">
    <source>
        <dbReference type="EMBL" id="CAB4670772.1"/>
    </source>
</evidence>
<dbReference type="EMBL" id="CAEZXZ010000063">
    <property type="protein sequence ID" value="CAB4701825.1"/>
    <property type="molecule type" value="Genomic_DNA"/>
</dbReference>
<dbReference type="EMBL" id="CAEZWW010000055">
    <property type="protein sequence ID" value="CAB4670772.1"/>
    <property type="molecule type" value="Genomic_DNA"/>
</dbReference>
<proteinExistence type="predicted"/>
<evidence type="ECO:0000313" key="5">
    <source>
        <dbReference type="EMBL" id="CAB4995010.1"/>
    </source>
</evidence>
<sequence>MTSKDYAPAMKVAAAAKATTTKAAGAAKATTFKAANSAMASLPFDLPKFDLPKFELPKVDVLNLNFSSMATSARTRVETTTTDVRNSVNHGVTLLREVVGI</sequence>